<dbReference type="RefSeq" id="WP_168911060.1">
    <property type="nucleotide sequence ID" value="NZ_JABACI010000001.1"/>
</dbReference>
<dbReference type="Proteomes" id="UP001429745">
    <property type="component" value="Unassembled WGS sequence"/>
</dbReference>
<evidence type="ECO:0000256" key="8">
    <source>
        <dbReference type="RuleBase" id="RU364100"/>
    </source>
</evidence>
<organism evidence="9 10">
    <name type="scientific">Microbacterium salsuginis</name>
    <dbReference type="NCBI Taxonomy" id="2722803"/>
    <lineage>
        <taxon>Bacteria</taxon>
        <taxon>Bacillati</taxon>
        <taxon>Actinomycetota</taxon>
        <taxon>Actinomycetes</taxon>
        <taxon>Micrococcales</taxon>
        <taxon>Microbacteriaceae</taxon>
        <taxon>Microbacterium</taxon>
    </lineage>
</organism>
<evidence type="ECO:0000256" key="2">
    <source>
        <dbReference type="ARBA" id="ARBA00022670"/>
    </source>
</evidence>
<evidence type="ECO:0000256" key="4">
    <source>
        <dbReference type="ARBA" id="ARBA00022801"/>
    </source>
</evidence>
<keyword evidence="7" id="KW-0456">Lyase</keyword>
<dbReference type="SUPFAM" id="SSF143081">
    <property type="entry name" value="BB1717-like"/>
    <property type="match status" value="1"/>
</dbReference>
<dbReference type="InterPro" id="IPR036590">
    <property type="entry name" value="SRAP-like"/>
</dbReference>
<name>A0ABX1K997_9MICO</name>
<dbReference type="EMBL" id="JABACI010000001">
    <property type="protein sequence ID" value="NLP82568.1"/>
    <property type="molecule type" value="Genomic_DNA"/>
</dbReference>
<evidence type="ECO:0000256" key="3">
    <source>
        <dbReference type="ARBA" id="ARBA00022763"/>
    </source>
</evidence>
<accession>A0ABX1K997</accession>
<protein>
    <recommendedName>
        <fullName evidence="8">Abasic site processing protein</fullName>
        <ecNumber evidence="8">3.4.-.-</ecNumber>
    </recommendedName>
</protein>
<keyword evidence="10" id="KW-1185">Reference proteome</keyword>
<keyword evidence="4 8" id="KW-0378">Hydrolase</keyword>
<evidence type="ECO:0000313" key="10">
    <source>
        <dbReference type="Proteomes" id="UP001429745"/>
    </source>
</evidence>
<evidence type="ECO:0000256" key="1">
    <source>
        <dbReference type="ARBA" id="ARBA00008136"/>
    </source>
</evidence>
<comment type="similarity">
    <text evidence="1 8">Belongs to the SOS response-associated peptidase family.</text>
</comment>
<dbReference type="Pfam" id="PF02586">
    <property type="entry name" value="SRAP"/>
    <property type="match status" value="1"/>
</dbReference>
<dbReference type="PANTHER" id="PTHR13604">
    <property type="entry name" value="DC12-RELATED"/>
    <property type="match status" value="1"/>
</dbReference>
<dbReference type="Gene3D" id="3.90.1680.10">
    <property type="entry name" value="SOS response associated peptidase-like"/>
    <property type="match status" value="1"/>
</dbReference>
<keyword evidence="6" id="KW-0238">DNA-binding</keyword>
<reference evidence="9 10" key="1">
    <citation type="submission" date="2020-04" db="EMBL/GenBank/DDBJ databases">
        <title>CFH 90308 Microbacterium sp.</title>
        <authorList>
            <person name="Nie G."/>
            <person name="Ming H."/>
            <person name="Xia T."/>
        </authorList>
    </citation>
    <scope>NUCLEOTIDE SEQUENCE [LARGE SCALE GENOMIC DNA]</scope>
    <source>
        <strain evidence="9 10">CFH 90308</strain>
    </source>
</reference>
<dbReference type="EC" id="3.4.-.-" evidence="8"/>
<dbReference type="PANTHER" id="PTHR13604:SF0">
    <property type="entry name" value="ABASIC SITE PROCESSING PROTEIN HMCES"/>
    <property type="match status" value="1"/>
</dbReference>
<evidence type="ECO:0000256" key="7">
    <source>
        <dbReference type="ARBA" id="ARBA00023239"/>
    </source>
</evidence>
<gene>
    <name evidence="9" type="ORF">HF576_01775</name>
</gene>
<dbReference type="InterPro" id="IPR003738">
    <property type="entry name" value="SRAP"/>
</dbReference>
<evidence type="ECO:0000256" key="5">
    <source>
        <dbReference type="ARBA" id="ARBA00023124"/>
    </source>
</evidence>
<evidence type="ECO:0000256" key="6">
    <source>
        <dbReference type="ARBA" id="ARBA00023125"/>
    </source>
</evidence>
<sequence length="239" mass="26536">MCGRFAMNKETNDLITEFVAQGGRAEDWTGSYSIAPTQNAPIVRERADDAGTIERSITLARWDWPKPPNRPKGAPIINARIEKLATGFWTGAFSNARCIVPMIGYYEWTGPKGDKQPHFIHGDGVLAAAGLTWTAEVDGEPQRVFVVVTREARDASGEVHDRMPAFLTEDLWQDWLNIESLTVAGDTAASKHNRLEMLDALTASSESIARTIRTYEVDRRVNNSRTVNPTDPDLIRPLA</sequence>
<evidence type="ECO:0000313" key="9">
    <source>
        <dbReference type="EMBL" id="NLP82568.1"/>
    </source>
</evidence>
<comment type="caution">
    <text evidence="9">The sequence shown here is derived from an EMBL/GenBank/DDBJ whole genome shotgun (WGS) entry which is preliminary data.</text>
</comment>
<keyword evidence="3" id="KW-0227">DNA damage</keyword>
<proteinExistence type="inferred from homology"/>
<keyword evidence="2 8" id="KW-0645">Protease</keyword>
<keyword evidence="5" id="KW-0190">Covalent protein-DNA linkage</keyword>